<accession>A0A7R8CLN6</accession>
<gene>
    <name evidence="1" type="ORF">LSAA_3753</name>
</gene>
<proteinExistence type="predicted"/>
<dbReference type="Proteomes" id="UP000675881">
    <property type="component" value="Chromosome 12"/>
</dbReference>
<name>A0A7R8CLN6_LEPSM</name>
<protein>
    <submittedName>
        <fullName evidence="1">(salmon louse) hypothetical protein</fullName>
    </submittedName>
</protein>
<dbReference type="EMBL" id="HG994591">
    <property type="protein sequence ID" value="CAF2814645.1"/>
    <property type="molecule type" value="Genomic_DNA"/>
</dbReference>
<sequence>MHKTAYPHRGIQVIQKKRSSPMIESLVTTHLNRHPRSSLTVARPPALSKSSNINLSEQPSGTVINLISSTSITLEPALRIIPLKDLHIRRRITRALSTTYDIANESIKDDVMSDFSAEDKDDDIFHEISESSGEVFTLPVSKRKKAVSESSESLNPPKIKAIPKLATQSASHPSVQSPTVTLNSPEVVILPDIPSAPDSRAVQLEPAASSDVPSSNVQPCIVKRLPVSLWKCFGTNFLEPLSVPHH</sequence>
<dbReference type="AlphaFoldDB" id="A0A7R8CLN6"/>
<evidence type="ECO:0000313" key="2">
    <source>
        <dbReference type="Proteomes" id="UP000675881"/>
    </source>
</evidence>
<organism evidence="1 2">
    <name type="scientific">Lepeophtheirus salmonis</name>
    <name type="common">Salmon louse</name>
    <name type="synonym">Caligus salmonis</name>
    <dbReference type="NCBI Taxonomy" id="72036"/>
    <lineage>
        <taxon>Eukaryota</taxon>
        <taxon>Metazoa</taxon>
        <taxon>Ecdysozoa</taxon>
        <taxon>Arthropoda</taxon>
        <taxon>Crustacea</taxon>
        <taxon>Multicrustacea</taxon>
        <taxon>Hexanauplia</taxon>
        <taxon>Copepoda</taxon>
        <taxon>Siphonostomatoida</taxon>
        <taxon>Caligidae</taxon>
        <taxon>Lepeophtheirus</taxon>
    </lineage>
</organism>
<evidence type="ECO:0000313" key="1">
    <source>
        <dbReference type="EMBL" id="CAF2814645.1"/>
    </source>
</evidence>
<keyword evidence="2" id="KW-1185">Reference proteome</keyword>
<reference evidence="1" key="1">
    <citation type="submission" date="2021-02" db="EMBL/GenBank/DDBJ databases">
        <authorList>
            <person name="Bekaert M."/>
        </authorList>
    </citation>
    <scope>NUCLEOTIDE SEQUENCE</scope>
    <source>
        <strain evidence="1">IoA-00</strain>
    </source>
</reference>